<sequence length="151" mass="16722">MLSSIVLLIVGQHVLTTPIALFSFSALGRAQSPTNGGIPVQQVSTGETMLPNNHSQHQIDRAVAMVKTEIEKTSLFQNNSSDVADIKTQQQIEKFENGFATAFGLNNTVNSTIQTSRLGFDWKWIAKKIAELIIPIILDEVKKHWIPKPKN</sequence>
<evidence type="ECO:0000313" key="2">
    <source>
        <dbReference type="EMBL" id="CAG6623128.1"/>
    </source>
</evidence>
<feature type="chain" id="PRO_5034557749" evidence="1">
    <location>
        <begin position="17"/>
        <end position="151"/>
    </location>
</feature>
<feature type="signal peptide" evidence="1">
    <location>
        <begin position="1"/>
        <end position="16"/>
    </location>
</feature>
<organism evidence="2">
    <name type="scientific">Cacopsylla melanoneura</name>
    <dbReference type="NCBI Taxonomy" id="428564"/>
    <lineage>
        <taxon>Eukaryota</taxon>
        <taxon>Metazoa</taxon>
        <taxon>Ecdysozoa</taxon>
        <taxon>Arthropoda</taxon>
        <taxon>Hexapoda</taxon>
        <taxon>Insecta</taxon>
        <taxon>Pterygota</taxon>
        <taxon>Neoptera</taxon>
        <taxon>Paraneoptera</taxon>
        <taxon>Hemiptera</taxon>
        <taxon>Sternorrhyncha</taxon>
        <taxon>Psylloidea</taxon>
        <taxon>Psyllidae</taxon>
        <taxon>Psyllinae</taxon>
        <taxon>Cacopsylla</taxon>
    </lineage>
</organism>
<name>A0A8D8M8Z3_9HEMI</name>
<proteinExistence type="predicted"/>
<protein>
    <submittedName>
        <fullName evidence="2">Uncharacterized protein</fullName>
    </submittedName>
</protein>
<keyword evidence="1" id="KW-0732">Signal</keyword>
<evidence type="ECO:0000256" key="1">
    <source>
        <dbReference type="SAM" id="SignalP"/>
    </source>
</evidence>
<reference evidence="2" key="1">
    <citation type="submission" date="2021-05" db="EMBL/GenBank/DDBJ databases">
        <authorList>
            <person name="Alioto T."/>
            <person name="Alioto T."/>
            <person name="Gomez Garrido J."/>
        </authorList>
    </citation>
    <scope>NUCLEOTIDE SEQUENCE</scope>
</reference>
<dbReference type="EMBL" id="HBUF01054131">
    <property type="protein sequence ID" value="CAG6623128.1"/>
    <property type="molecule type" value="Transcribed_RNA"/>
</dbReference>
<dbReference type="AlphaFoldDB" id="A0A8D8M8Z3"/>
<accession>A0A8D8M8Z3</accession>